<feature type="domain" description="Predicted membrane protein YciQ-like C-terminal" evidence="5">
    <location>
        <begin position="315"/>
        <end position="528"/>
    </location>
</feature>
<feature type="region of interest" description="Disordered" evidence="1">
    <location>
        <begin position="568"/>
        <end position="611"/>
    </location>
</feature>
<dbReference type="Proteomes" id="UP000527616">
    <property type="component" value="Unassembled WGS sequence"/>
</dbReference>
<protein>
    <submittedName>
        <fullName evidence="6">Putative membrane protein YgcG</fullName>
    </submittedName>
</protein>
<gene>
    <name evidence="6" type="ORF">GGQ54_000418</name>
</gene>
<dbReference type="EMBL" id="JACBZS010000001">
    <property type="protein sequence ID" value="NYI69858.1"/>
    <property type="molecule type" value="Genomic_DNA"/>
</dbReference>
<feature type="signal peptide" evidence="3">
    <location>
        <begin position="1"/>
        <end position="29"/>
    </location>
</feature>
<feature type="region of interest" description="Disordered" evidence="1">
    <location>
        <begin position="94"/>
        <end position="120"/>
    </location>
</feature>
<keyword evidence="2" id="KW-0812">Transmembrane</keyword>
<dbReference type="InterPro" id="IPR048389">
    <property type="entry name" value="YciQ-like_C"/>
</dbReference>
<evidence type="ECO:0000256" key="2">
    <source>
        <dbReference type="SAM" id="Phobius"/>
    </source>
</evidence>
<reference evidence="6 7" key="1">
    <citation type="submission" date="2020-07" db="EMBL/GenBank/DDBJ databases">
        <title>Sequencing the genomes of 1000 actinobacteria strains.</title>
        <authorList>
            <person name="Klenk H.-P."/>
        </authorList>
    </citation>
    <scope>NUCLEOTIDE SEQUENCE [LARGE SCALE GENOMIC DNA]</scope>
    <source>
        <strain evidence="6 7">DSM 103164</strain>
    </source>
</reference>
<dbReference type="RefSeq" id="WP_179443879.1">
    <property type="nucleotide sequence ID" value="NZ_JACBZS010000001.1"/>
</dbReference>
<feature type="transmembrane region" description="Helical" evidence="2">
    <location>
        <begin position="452"/>
        <end position="469"/>
    </location>
</feature>
<evidence type="ECO:0000313" key="7">
    <source>
        <dbReference type="Proteomes" id="UP000527616"/>
    </source>
</evidence>
<name>A0A7Z0IJT9_9ACTN</name>
<keyword evidence="2" id="KW-1133">Transmembrane helix</keyword>
<keyword evidence="3" id="KW-0732">Signal</keyword>
<keyword evidence="7" id="KW-1185">Reference proteome</keyword>
<evidence type="ECO:0000259" key="5">
    <source>
        <dbReference type="Pfam" id="PF20990"/>
    </source>
</evidence>
<feature type="transmembrane region" description="Helical" evidence="2">
    <location>
        <begin position="253"/>
        <end position="275"/>
    </location>
</feature>
<accession>A0A7Z0IJT9</accession>
<feature type="transmembrane region" description="Helical" evidence="2">
    <location>
        <begin position="427"/>
        <end position="446"/>
    </location>
</feature>
<evidence type="ECO:0000313" key="6">
    <source>
        <dbReference type="EMBL" id="NYI69858.1"/>
    </source>
</evidence>
<organism evidence="6 7">
    <name type="scientific">Naumannella cuiyingiana</name>
    <dbReference type="NCBI Taxonomy" id="1347891"/>
    <lineage>
        <taxon>Bacteria</taxon>
        <taxon>Bacillati</taxon>
        <taxon>Actinomycetota</taxon>
        <taxon>Actinomycetes</taxon>
        <taxon>Propionibacteriales</taxon>
        <taxon>Propionibacteriaceae</taxon>
        <taxon>Naumannella</taxon>
    </lineage>
</organism>
<sequence length="611" mass="64039">MRMLARRVAAVAAIAMLALLGLTPGIARAADGDVINAYTIDYVVNDSGVVSVTATIDYQFGPGERRGIFYNITTREPDPDRPGQDMVFPIKNVRVESPTGAPTQTSEEDFGSGRDRTKQIRIGDPNRTVDRSETYIISYEVEGAIRPQDTFDEFYWDAIAPDPDAPPIRDLTISARVPGGARDASCFIGAAGSKQTCPAQVDGDDIARFDVGEVPGGDGITIGVMIGQGLVADNQPHWEPDGSQLTPSQLTGLGAIGAAFAVVAVGSPLIGRAWWRRNGRDERFVGLPPGTVPTGGAAAAVAPTDPKIQIPVAFAPPKIPVGEGGYVIDGKITGEETAATLVDLAVRGAVRIRAAGPREYDVELVDPAKMATPEDRAFLPALFPGLRVGDVIDLGRTAALHRPSQALDSVITSEVHRHGWFKTPPRAGGLAGIAVLIFAVVAAVIFLGPIGFLAVVVLAPPLITVMVINHKLGRGVRTAAGRAVTDQVEGFRTYLATAEARQLRFEEGQDIFSRYLPWAIVFNLADRWQGVCEEAMKLGVIPQYTPTWYVGSPGWGYFNAGLLAGSMQSASAPPPPPPSTSSGSGFGSGGSSFGGGGFSGGGGGGASVGSW</sequence>
<dbReference type="InterPro" id="IPR018702">
    <property type="entry name" value="DUF2207"/>
</dbReference>
<feature type="compositionally biased region" description="Gly residues" evidence="1">
    <location>
        <begin position="584"/>
        <end position="611"/>
    </location>
</feature>
<dbReference type="Pfam" id="PF20990">
    <property type="entry name" value="DUF2207_C"/>
    <property type="match status" value="1"/>
</dbReference>
<evidence type="ECO:0000256" key="1">
    <source>
        <dbReference type="SAM" id="MobiDB-lite"/>
    </source>
</evidence>
<keyword evidence="2" id="KW-0472">Membrane</keyword>
<proteinExistence type="predicted"/>
<dbReference type="AlphaFoldDB" id="A0A7Z0IJT9"/>
<feature type="domain" description="DUF2207" evidence="4">
    <location>
        <begin position="35"/>
        <end position="225"/>
    </location>
</feature>
<comment type="caution">
    <text evidence="6">The sequence shown here is derived from an EMBL/GenBank/DDBJ whole genome shotgun (WGS) entry which is preliminary data.</text>
</comment>
<feature type="chain" id="PRO_5031369370" evidence="3">
    <location>
        <begin position="30"/>
        <end position="611"/>
    </location>
</feature>
<evidence type="ECO:0000256" key="3">
    <source>
        <dbReference type="SAM" id="SignalP"/>
    </source>
</evidence>
<dbReference type="Pfam" id="PF09972">
    <property type="entry name" value="DUF2207"/>
    <property type="match status" value="1"/>
</dbReference>
<evidence type="ECO:0000259" key="4">
    <source>
        <dbReference type="Pfam" id="PF09972"/>
    </source>
</evidence>